<protein>
    <recommendedName>
        <fullName evidence="4">Lipoprotein</fullName>
    </recommendedName>
</protein>
<dbReference type="EMBL" id="FNBA01000005">
    <property type="protein sequence ID" value="SDF07621.1"/>
    <property type="molecule type" value="Genomic_DNA"/>
</dbReference>
<dbReference type="PROSITE" id="PS51257">
    <property type="entry name" value="PROKAR_LIPOPROTEIN"/>
    <property type="match status" value="1"/>
</dbReference>
<evidence type="ECO:0008006" key="4">
    <source>
        <dbReference type="Google" id="ProtNLM"/>
    </source>
</evidence>
<dbReference type="RefSeq" id="WP_093144978.1">
    <property type="nucleotide sequence ID" value="NZ_BMWO01000007.1"/>
</dbReference>
<sequence>MLKKIVFLMCVVVLASCGAKKKATDTGVETTSKVSKTTKKVTLGKETVGYKSLGNGVASIAIQFYDNNTFKFEFVSIPQPESGDKPVQISEKGFYTSAGSWKTITFQNPSFSVASLFDSNYSTGDDFKVVDTQSVAINTAKKVISIWGVSCEKRQ</sequence>
<dbReference type="AlphaFoldDB" id="A0A1G7I4F8"/>
<feature type="chain" id="PRO_5011769790" description="Lipoprotein" evidence="1">
    <location>
        <begin position="20"/>
        <end position="155"/>
    </location>
</feature>
<dbReference type="STRING" id="227084.SAMN05421855_10591"/>
<accession>A0A1G7I4F8</accession>
<feature type="signal peptide" evidence="1">
    <location>
        <begin position="1"/>
        <end position="19"/>
    </location>
</feature>
<proteinExistence type="predicted"/>
<gene>
    <name evidence="2" type="ORF">SAMN05421855_10591</name>
</gene>
<evidence type="ECO:0000313" key="3">
    <source>
        <dbReference type="Proteomes" id="UP000199321"/>
    </source>
</evidence>
<keyword evidence="1" id="KW-0732">Signal</keyword>
<evidence type="ECO:0000256" key="1">
    <source>
        <dbReference type="SAM" id="SignalP"/>
    </source>
</evidence>
<evidence type="ECO:0000313" key="2">
    <source>
        <dbReference type="EMBL" id="SDF07621.1"/>
    </source>
</evidence>
<reference evidence="2 3" key="1">
    <citation type="submission" date="2016-10" db="EMBL/GenBank/DDBJ databases">
        <authorList>
            <person name="de Groot N.N."/>
        </authorList>
    </citation>
    <scope>NUCLEOTIDE SEQUENCE [LARGE SCALE GENOMIC DNA]</scope>
    <source>
        <strain evidence="2 3">DSM 16195</strain>
    </source>
</reference>
<keyword evidence="3" id="KW-1185">Reference proteome</keyword>
<organism evidence="2 3">
    <name type="scientific">Ulvibacter litoralis</name>
    <dbReference type="NCBI Taxonomy" id="227084"/>
    <lineage>
        <taxon>Bacteria</taxon>
        <taxon>Pseudomonadati</taxon>
        <taxon>Bacteroidota</taxon>
        <taxon>Flavobacteriia</taxon>
        <taxon>Flavobacteriales</taxon>
        <taxon>Flavobacteriaceae</taxon>
        <taxon>Ulvibacter</taxon>
    </lineage>
</organism>
<dbReference type="Proteomes" id="UP000199321">
    <property type="component" value="Unassembled WGS sequence"/>
</dbReference>
<dbReference type="OrthoDB" id="1439852at2"/>
<name>A0A1G7I4F8_9FLAO</name>